<protein>
    <submittedName>
        <fullName evidence="3">EF hand family protein</fullName>
    </submittedName>
</protein>
<evidence type="ECO:0000256" key="1">
    <source>
        <dbReference type="ARBA" id="ARBA00022837"/>
    </source>
</evidence>
<proteinExistence type="predicted"/>
<dbReference type="InterPro" id="IPR018247">
    <property type="entry name" value="EF_Hand_1_Ca_BS"/>
</dbReference>
<dbReference type="AlphaFoldDB" id="B6AI85"/>
<dbReference type="SUPFAM" id="SSF47473">
    <property type="entry name" value="EF-hand"/>
    <property type="match status" value="1"/>
</dbReference>
<dbReference type="InterPro" id="IPR011992">
    <property type="entry name" value="EF-hand-dom_pair"/>
</dbReference>
<evidence type="ECO:0000259" key="2">
    <source>
        <dbReference type="PROSITE" id="PS50222"/>
    </source>
</evidence>
<evidence type="ECO:0000313" key="4">
    <source>
        <dbReference type="Proteomes" id="UP000001460"/>
    </source>
</evidence>
<evidence type="ECO:0000313" key="3">
    <source>
        <dbReference type="EMBL" id="EEA07926.1"/>
    </source>
</evidence>
<gene>
    <name evidence="3" type="ORF">CMU_030020</name>
</gene>
<reference evidence="3" key="1">
    <citation type="submission" date="2008-06" db="EMBL/GenBank/DDBJ databases">
        <authorList>
            <person name="Lorenzi H."/>
            <person name="Inman J."/>
            <person name="Miller J."/>
            <person name="Schobel S."/>
            <person name="Amedeo P."/>
            <person name="Caler E.V."/>
            <person name="da Silva J."/>
        </authorList>
    </citation>
    <scope>NUCLEOTIDE SEQUENCE [LARGE SCALE GENOMIC DNA]</scope>
    <source>
        <strain evidence="3">RN66</strain>
    </source>
</reference>
<dbReference type="EMBL" id="DS989735">
    <property type="protein sequence ID" value="EEA07926.1"/>
    <property type="molecule type" value="Genomic_DNA"/>
</dbReference>
<dbReference type="OrthoDB" id="343497at2759"/>
<accession>B6AI85</accession>
<dbReference type="RefSeq" id="XP_002142275.1">
    <property type="nucleotide sequence ID" value="XM_002142239.1"/>
</dbReference>
<sequence length="574" mass="66362">MENLCNSLMAKFDTSSPVRNWVEQKYERNLGNYIDTSIESISPGLHAPTKMTYYSIPHKNEDYLKLSSAYNSGGNLINGEFSGLRTFQVTNKNLNTQLKDNYIPVSCTTNWIGNSSLRKEFDSSTPNVYMQYPEYKINSSKSNFMEDYNNFRTNPSIYTHQALAPTYLTQDRNNIMQVDLKNKNNKTKWNKWSSYSKLLPSVISELGIQNEYNKLSDIFNKYSNTVRGFMSNSEFYRFMEDVNIIEIGYRGILFNIMDRNQDNYLTEIEFLSGMLVFRPCNIKQDLTMSFGKLRLQFIFFYYDSNRDGVLSDHELAKIIEHISIIKATINNGNNKPKKNQISSNKSLDLSNKILKGYIKKNYCSYDDFFILVQNCILNGTENLLRCRNDIFQSLDEISRSHNKNQVYYNYTSNSRFCPDILLNPDIKSEMSPLENIKYSKKGSTGTFIHTPVINEMPPSSSTYSKYINSDTIVDRSNYIQNIYNGNKFNVESYMSPPNNQHISLKRELENNPTILSPINMKYYQNLNSTNETRKATTLDNLSNNRLSCESSAASPSYYIPSEGRTNIPFSPAQY</sequence>
<dbReference type="InterPro" id="IPR002048">
    <property type="entry name" value="EF_hand_dom"/>
</dbReference>
<dbReference type="PROSITE" id="PS00018">
    <property type="entry name" value="EF_HAND_1"/>
    <property type="match status" value="2"/>
</dbReference>
<dbReference type="Gene3D" id="1.10.238.10">
    <property type="entry name" value="EF-hand"/>
    <property type="match status" value="1"/>
</dbReference>
<dbReference type="GeneID" id="6997397"/>
<dbReference type="VEuPathDB" id="CryptoDB:CMU_030020"/>
<name>B6AI85_CRYMR</name>
<dbReference type="GO" id="GO:0005509">
    <property type="term" value="F:calcium ion binding"/>
    <property type="evidence" value="ECO:0007669"/>
    <property type="project" value="InterPro"/>
</dbReference>
<dbReference type="eggNOG" id="ENOG502SYJX">
    <property type="taxonomic scope" value="Eukaryota"/>
</dbReference>
<dbReference type="PROSITE" id="PS50222">
    <property type="entry name" value="EF_HAND_2"/>
    <property type="match status" value="1"/>
</dbReference>
<organism evidence="3 4">
    <name type="scientific">Cryptosporidium muris (strain RN66)</name>
    <dbReference type="NCBI Taxonomy" id="441375"/>
    <lineage>
        <taxon>Eukaryota</taxon>
        <taxon>Sar</taxon>
        <taxon>Alveolata</taxon>
        <taxon>Apicomplexa</taxon>
        <taxon>Conoidasida</taxon>
        <taxon>Coccidia</taxon>
        <taxon>Eucoccidiorida</taxon>
        <taxon>Eimeriorina</taxon>
        <taxon>Cryptosporidiidae</taxon>
        <taxon>Cryptosporidium</taxon>
    </lineage>
</organism>
<feature type="domain" description="EF-hand" evidence="2">
    <location>
        <begin position="290"/>
        <end position="325"/>
    </location>
</feature>
<keyword evidence="4" id="KW-1185">Reference proteome</keyword>
<keyword evidence="1" id="KW-0106">Calcium</keyword>
<dbReference type="Proteomes" id="UP000001460">
    <property type="component" value="Unassembled WGS sequence"/>
</dbReference>